<proteinExistence type="inferred from homology"/>
<dbReference type="Gene3D" id="4.10.220.110">
    <property type="match status" value="1"/>
</dbReference>
<dbReference type="NCBIfam" id="TIGR03361">
    <property type="entry name" value="VI_Rhs_Vgr"/>
    <property type="match status" value="1"/>
</dbReference>
<dbReference type="Proteomes" id="UP000239990">
    <property type="component" value="Unassembled WGS sequence"/>
</dbReference>
<dbReference type="GO" id="GO:0005576">
    <property type="term" value="C:extracellular region"/>
    <property type="evidence" value="ECO:0007669"/>
    <property type="project" value="UniProtKB-SubCell"/>
</dbReference>
<sequence length="795" mass="89357">MDRNVPSERVVKAHTPLPPEQLKFRGMHGAESLSQLFEFEVELVSESYSLDMKSLLGKPLTLEIETTPGAPRYLSGHITRCVLVGRENNTSRYTIYRATVRPWLWYLTQTSDNKIFQNKNVPDVIREVLKDYSYPVEFKLTETYRNWEYCVQYQETDYAFICRLMEHEGIYFWFKHDNGKHTLVLTDDITQHEPVADYEQIPYYGPDRITVPREDYIHKWEVAEQITPGAFATTDYHPLTPAASLEARRNNPGAYDHGDLEMYEWQGGYTNPDDAEHYTRVRLQDLQCRQEQSTGASNARGLSTGHLFTLRNHPRQAENREYLVVSTYYRIRETGYASGQIDPGDFDLEFVVLPSSTQFRAPRVTPIPRTHGPQTATVVGKQGEEIWTDKMGRVKVQFHWDRYGKKDENSSCWVRVSSPWAGGGFGGIQLPRVRDEVIVDFIGGQPDRPIVIGRVFNANNLPPWDLPDNATQSGFLSRSKSGTPATANALMFEDKSGCERIWLHAERELCTEVEANETHSTDLNRNTTIGQNDTTKIGGFRDINITGTDNLKVGKRRDVYVTGHEEYTVKASRTVNVKDGLMDEKFDNGLKTTVAAKGEEREITGLFKETLKTGQEVNVTGGNSLHHVKDGTLTEKAKGKVEVLSTDANMDVKAKTAMLVQSETATMDIKSKGKAHIESEGSTVMVKAQGNITLQTPADVVMDAANVKDLSKESWLQATPFSIGLAVAKAEFGMHRMALFRTTVMLNLSFTNYAAVSSIGQLVSYRTTGSSYAFDLQKAEQVGLGASMVGLWSII</sequence>
<dbReference type="RefSeq" id="WP_046807436.1">
    <property type="nucleotide sequence ID" value="NZ_PREU01000002.1"/>
</dbReference>
<evidence type="ECO:0000313" key="7">
    <source>
        <dbReference type="Proteomes" id="UP000239990"/>
    </source>
</evidence>
<dbReference type="PANTHER" id="PTHR32305:SF15">
    <property type="entry name" value="PROTEIN RHSA-RELATED"/>
    <property type="match status" value="1"/>
</dbReference>
<comment type="subcellular location">
    <subcellularLocation>
        <location evidence="1">Secreted</location>
    </subcellularLocation>
</comment>
<dbReference type="OrthoDB" id="1907165at2"/>
<dbReference type="Pfam" id="PF04717">
    <property type="entry name" value="Phage_base_V"/>
    <property type="match status" value="1"/>
</dbReference>
<evidence type="ECO:0000256" key="3">
    <source>
        <dbReference type="ARBA" id="ARBA00022525"/>
    </source>
</evidence>
<feature type="domain" description="Gp5/Type VI secretion system Vgr protein OB-fold" evidence="4">
    <location>
        <begin position="388"/>
        <end position="456"/>
    </location>
</feature>
<dbReference type="SUPFAM" id="SSF69279">
    <property type="entry name" value="Phage tail proteins"/>
    <property type="match status" value="2"/>
</dbReference>
<dbReference type="Pfam" id="PF22178">
    <property type="entry name" value="Gp5_trimer_C"/>
    <property type="match status" value="1"/>
</dbReference>
<reference evidence="6 7" key="1">
    <citation type="submission" date="2018-02" db="EMBL/GenBank/DDBJ databases">
        <title>Draft Genome of Achromobacter spanius stain 6.</title>
        <authorList>
            <person name="Gunasekera T.S."/>
            <person name="Radwan O."/>
            <person name="Ruiz O.N."/>
        </authorList>
    </citation>
    <scope>NUCLEOTIDE SEQUENCE [LARGE SCALE GENOMIC DNA]</scope>
    <source>
        <strain evidence="6 7">6</strain>
    </source>
</reference>
<dbReference type="InterPro" id="IPR037026">
    <property type="entry name" value="Vgr_OB-fold_dom_sf"/>
</dbReference>
<dbReference type="Pfam" id="PF05954">
    <property type="entry name" value="Phage_GPD"/>
    <property type="match status" value="1"/>
</dbReference>
<gene>
    <name evidence="6" type="ORF">C4E15_04265</name>
</gene>
<feature type="domain" description="Gp5/Type VI secretion system Vgr C-terminal trimerisation" evidence="5">
    <location>
        <begin position="473"/>
        <end position="578"/>
    </location>
</feature>
<evidence type="ECO:0000256" key="1">
    <source>
        <dbReference type="ARBA" id="ARBA00004613"/>
    </source>
</evidence>
<evidence type="ECO:0000259" key="4">
    <source>
        <dbReference type="Pfam" id="PF04717"/>
    </source>
</evidence>
<dbReference type="Gene3D" id="2.40.50.230">
    <property type="entry name" value="Gp5 N-terminal domain"/>
    <property type="match status" value="1"/>
</dbReference>
<dbReference type="InterPro" id="IPR006531">
    <property type="entry name" value="Gp5/Vgr_OB"/>
</dbReference>
<dbReference type="EMBL" id="PREU01000002">
    <property type="protein sequence ID" value="PPA77254.1"/>
    <property type="molecule type" value="Genomic_DNA"/>
</dbReference>
<keyword evidence="3" id="KW-0964">Secreted</keyword>
<organism evidence="6 7">
    <name type="scientific">Achromobacter spanius</name>
    <dbReference type="NCBI Taxonomy" id="217203"/>
    <lineage>
        <taxon>Bacteria</taxon>
        <taxon>Pseudomonadati</taxon>
        <taxon>Pseudomonadota</taxon>
        <taxon>Betaproteobacteria</taxon>
        <taxon>Burkholderiales</taxon>
        <taxon>Alcaligenaceae</taxon>
        <taxon>Achromobacter</taxon>
    </lineage>
</organism>
<dbReference type="InterPro" id="IPR017847">
    <property type="entry name" value="T6SS_RhsGE_Vgr_subset"/>
</dbReference>
<dbReference type="SUPFAM" id="SSF69255">
    <property type="entry name" value="gp5 N-terminal domain-like"/>
    <property type="match status" value="1"/>
</dbReference>
<name>A0A2S5GWC8_9BURK</name>
<dbReference type="InterPro" id="IPR006533">
    <property type="entry name" value="T6SS_Vgr_RhsGE"/>
</dbReference>
<dbReference type="PANTHER" id="PTHR32305">
    <property type="match status" value="1"/>
</dbReference>
<evidence type="ECO:0000259" key="5">
    <source>
        <dbReference type="Pfam" id="PF22178"/>
    </source>
</evidence>
<comment type="caution">
    <text evidence="6">The sequence shown here is derived from an EMBL/GenBank/DDBJ whole genome shotgun (WGS) entry which is preliminary data.</text>
</comment>
<evidence type="ECO:0000313" key="6">
    <source>
        <dbReference type="EMBL" id="PPA77254.1"/>
    </source>
</evidence>
<dbReference type="Gene3D" id="3.55.50.10">
    <property type="entry name" value="Baseplate protein-like domains"/>
    <property type="match status" value="1"/>
</dbReference>
<dbReference type="AlphaFoldDB" id="A0A2S5GWC8"/>
<accession>A0A2S5GWC8</accession>
<comment type="similarity">
    <text evidence="2">Belongs to the VgrG protein family.</text>
</comment>
<evidence type="ECO:0000256" key="2">
    <source>
        <dbReference type="ARBA" id="ARBA00005558"/>
    </source>
</evidence>
<dbReference type="InterPro" id="IPR050708">
    <property type="entry name" value="T6SS_VgrG/RHS"/>
</dbReference>
<dbReference type="SUPFAM" id="SSF69349">
    <property type="entry name" value="Phage fibre proteins"/>
    <property type="match status" value="1"/>
</dbReference>
<protein>
    <submittedName>
        <fullName evidence="6">Type VI secretion system tip protein VgrG</fullName>
    </submittedName>
</protein>
<dbReference type="InterPro" id="IPR054030">
    <property type="entry name" value="Gp5_Vgr_C"/>
</dbReference>
<dbReference type="NCBIfam" id="TIGR01646">
    <property type="entry name" value="vgr_GE"/>
    <property type="match status" value="1"/>
</dbReference>
<dbReference type="Gene3D" id="2.30.110.50">
    <property type="match status" value="1"/>
</dbReference>